<evidence type="ECO:0000313" key="2">
    <source>
        <dbReference type="Proteomes" id="UP000594480"/>
    </source>
</evidence>
<accession>A0A7S8MXZ2</accession>
<dbReference type="EMBL" id="CP064760">
    <property type="protein sequence ID" value="QPE04753.1"/>
    <property type="molecule type" value="Genomic_DNA"/>
</dbReference>
<dbReference type="Proteomes" id="UP000594480">
    <property type="component" value="Chromosome"/>
</dbReference>
<protein>
    <submittedName>
        <fullName evidence="1">Uncharacterized protein</fullName>
    </submittedName>
</protein>
<organism evidence="1 2">
    <name type="scientific">Microbacterium schleiferi</name>
    <dbReference type="NCBI Taxonomy" id="69362"/>
    <lineage>
        <taxon>Bacteria</taxon>
        <taxon>Bacillati</taxon>
        <taxon>Actinomycetota</taxon>
        <taxon>Actinomycetes</taxon>
        <taxon>Micrococcales</taxon>
        <taxon>Microbacteriaceae</taxon>
        <taxon>Microbacterium</taxon>
    </lineage>
</organism>
<reference evidence="1 2" key="1">
    <citation type="submission" date="2020-11" db="EMBL/GenBank/DDBJ databases">
        <title>Amino acid is mineralized and recycled by bacteria in oceanic microbiome.</title>
        <authorList>
            <person name="Zheng L.Y."/>
        </authorList>
    </citation>
    <scope>NUCLEOTIDE SEQUENCE [LARGE SCALE GENOMIC DNA]</scope>
    <source>
        <strain evidence="1 2">A32-1</strain>
    </source>
</reference>
<evidence type="ECO:0000313" key="1">
    <source>
        <dbReference type="EMBL" id="QPE04753.1"/>
    </source>
</evidence>
<keyword evidence="2" id="KW-1185">Reference proteome</keyword>
<sequence length="82" mass="8254">MVVGCFAAPGETAVVGWIPRSDSSWAGGSGGEIPCNGELVTIAGSSGSQPAVNAIDLSVTWDGAPGYFYAAFFEPSDSALPE</sequence>
<dbReference type="KEGG" id="msf:IT882_00905"/>
<dbReference type="AlphaFoldDB" id="A0A7S8MXZ2"/>
<gene>
    <name evidence="1" type="ORF">IT882_00905</name>
</gene>
<dbReference type="RefSeq" id="WP_195692780.1">
    <property type="nucleotide sequence ID" value="NZ_CP064760.1"/>
</dbReference>
<proteinExistence type="predicted"/>
<name>A0A7S8MXZ2_9MICO</name>